<evidence type="ECO:0000313" key="3">
    <source>
        <dbReference type="EMBL" id="NMK38307.1"/>
    </source>
</evidence>
<dbReference type="PANTHER" id="PTHR34980:SF2">
    <property type="entry name" value="INNER MEMBRANE PROTEIN YHAH-RELATED"/>
    <property type="match status" value="1"/>
</dbReference>
<feature type="transmembrane region" description="Helical" evidence="1">
    <location>
        <begin position="59"/>
        <end position="77"/>
    </location>
</feature>
<dbReference type="Pfam" id="PF05656">
    <property type="entry name" value="DUF805"/>
    <property type="match status" value="1"/>
</dbReference>
<feature type="transmembrane region" description="Helical" evidence="1">
    <location>
        <begin position="89"/>
        <end position="112"/>
    </location>
</feature>
<sequence length="119" mass="13817">MIIAEDAPIRVLIRNHLDFKGKVSRKRYLHFRLFSILPICLIIWLQHLASQGGPAALEYTIASCLIAVLLIPVDFSYMIRRYHDLGKSGWYCIINVLARNIWFAALAVEIFLCWKEKIE</sequence>
<dbReference type="RefSeq" id="WP_022497589.1">
    <property type="nucleotide sequence ID" value="NZ_CABMON010000009.1"/>
</dbReference>
<dbReference type="EMBL" id="JABBJH010000002">
    <property type="protein sequence ID" value="NMK38307.1"/>
    <property type="molecule type" value="Genomic_DNA"/>
</dbReference>
<feature type="transmembrane region" description="Helical" evidence="1">
    <location>
        <begin position="29"/>
        <end position="47"/>
    </location>
</feature>
<evidence type="ECO:0000256" key="1">
    <source>
        <dbReference type="SAM" id="Phobius"/>
    </source>
</evidence>
<organism evidence="3 5">
    <name type="scientific">Megasphaera elsdenii</name>
    <dbReference type="NCBI Taxonomy" id="907"/>
    <lineage>
        <taxon>Bacteria</taxon>
        <taxon>Bacillati</taxon>
        <taxon>Bacillota</taxon>
        <taxon>Negativicutes</taxon>
        <taxon>Veillonellales</taxon>
        <taxon>Veillonellaceae</taxon>
        <taxon>Megasphaera</taxon>
    </lineage>
</organism>
<dbReference type="GO" id="GO:0005886">
    <property type="term" value="C:plasma membrane"/>
    <property type="evidence" value="ECO:0007669"/>
    <property type="project" value="TreeGrafter"/>
</dbReference>
<dbReference type="PANTHER" id="PTHR34980">
    <property type="entry name" value="INNER MEMBRANE PROTEIN-RELATED-RELATED"/>
    <property type="match status" value="1"/>
</dbReference>
<keyword evidence="1" id="KW-0812">Transmembrane</keyword>
<keyword evidence="1" id="KW-1133">Transmembrane helix</keyword>
<proteinExistence type="predicted"/>
<dbReference type="AlphaFoldDB" id="A0A1M6T2C2"/>
<evidence type="ECO:0000313" key="2">
    <source>
        <dbReference type="EMBL" id="AVO26150.1"/>
    </source>
</evidence>
<gene>
    <name evidence="2" type="ORF">C6Y28_00070</name>
    <name evidence="3" type="ORF">HG933_02695</name>
</gene>
<dbReference type="Proteomes" id="UP000536773">
    <property type="component" value="Unassembled WGS sequence"/>
</dbReference>
<reference evidence="2 4" key="1">
    <citation type="journal article" date="2018" name="Genome Announc.">
        <title>Complete genomes of two Megasphaera elsdenii strains, NCIMB 702410 and ATCC 25940.</title>
        <authorList>
            <person name="Hatmaker E.A."/>
            <person name="O'Dell K."/>
            <person name="Riley L.A."/>
            <person name="Klingeman D.M."/>
            <person name="Guss A.M."/>
        </authorList>
    </citation>
    <scope>NUCLEOTIDE SEQUENCE [LARGE SCALE GENOMIC DNA]</scope>
    <source>
        <strain evidence="2 4">NCIMB702410</strain>
    </source>
</reference>
<dbReference type="OrthoDB" id="9812349at2"/>
<keyword evidence="1" id="KW-0472">Membrane</keyword>
<name>A0A1M6T2C2_MEGEL</name>
<dbReference type="EMBL" id="CP027569">
    <property type="protein sequence ID" value="AVO26150.1"/>
    <property type="molecule type" value="Genomic_DNA"/>
</dbReference>
<evidence type="ECO:0000313" key="5">
    <source>
        <dbReference type="Proteomes" id="UP000536773"/>
    </source>
</evidence>
<evidence type="ECO:0000313" key="4">
    <source>
        <dbReference type="Proteomes" id="UP000238358"/>
    </source>
</evidence>
<accession>A0A1M6T2C2</accession>
<reference evidence="3 5" key="2">
    <citation type="submission" date="2020-04" db="EMBL/GenBank/DDBJ databases">
        <authorList>
            <person name="Hitch T.C.A."/>
            <person name="Wylensek D."/>
            <person name="Clavel T."/>
        </authorList>
    </citation>
    <scope>NUCLEOTIDE SEQUENCE [LARGE SCALE GENOMIC DNA]</scope>
    <source>
        <strain evidence="3 5">WCA-386-APC-2A</strain>
    </source>
</reference>
<dbReference type="InterPro" id="IPR008523">
    <property type="entry name" value="DUF805"/>
</dbReference>
<dbReference type="Proteomes" id="UP000238358">
    <property type="component" value="Chromosome"/>
</dbReference>
<protein>
    <submittedName>
        <fullName evidence="3">DUF805 domain-containing protein</fullName>
    </submittedName>
</protein>